<evidence type="ECO:0000256" key="3">
    <source>
        <dbReference type="SAM" id="Phobius"/>
    </source>
</evidence>
<feature type="coiled-coil region" evidence="2">
    <location>
        <begin position="640"/>
        <end position="667"/>
    </location>
</feature>
<evidence type="ECO:0000313" key="5">
    <source>
        <dbReference type="Proteomes" id="UP000177027"/>
    </source>
</evidence>
<dbReference type="PANTHER" id="PTHR16214:SF3">
    <property type="entry name" value="TRANSMEMBRANE PROTEIN 260"/>
    <property type="match status" value="1"/>
</dbReference>
<keyword evidence="3" id="KW-0812">Transmembrane</keyword>
<protein>
    <submittedName>
        <fullName evidence="4">Uncharacterized protein</fullName>
    </submittedName>
</protein>
<reference evidence="4 5" key="1">
    <citation type="journal article" date="2016" name="Nat. Commun.">
        <title>Thousands of microbial genomes shed light on interconnected biogeochemical processes in an aquifer system.</title>
        <authorList>
            <person name="Anantharaman K."/>
            <person name="Brown C.T."/>
            <person name="Hug L.A."/>
            <person name="Sharon I."/>
            <person name="Castelle C.J."/>
            <person name="Probst A.J."/>
            <person name="Thomas B.C."/>
            <person name="Singh A."/>
            <person name="Wilkins M.J."/>
            <person name="Karaoz U."/>
            <person name="Brodie E.L."/>
            <person name="Williams K.H."/>
            <person name="Hubbard S.S."/>
            <person name="Banfield J.F."/>
        </authorList>
    </citation>
    <scope>NUCLEOTIDE SEQUENCE [LARGE SCALE GENOMIC DNA]</scope>
</reference>
<dbReference type="PANTHER" id="PTHR16214">
    <property type="entry name" value="TRANSMEMBRANE PROTEIN 260"/>
    <property type="match status" value="1"/>
</dbReference>
<accession>A0A1F7HBA1</accession>
<dbReference type="InterPro" id="IPR011990">
    <property type="entry name" value="TPR-like_helical_dom_sf"/>
</dbReference>
<evidence type="ECO:0000256" key="2">
    <source>
        <dbReference type="SAM" id="Coils"/>
    </source>
</evidence>
<dbReference type="EMBL" id="MFZS01000036">
    <property type="protein sequence ID" value="OGK28591.1"/>
    <property type="molecule type" value="Genomic_DNA"/>
</dbReference>
<dbReference type="PROSITE" id="PS50005">
    <property type="entry name" value="TPR"/>
    <property type="match status" value="1"/>
</dbReference>
<dbReference type="Gene3D" id="1.25.40.10">
    <property type="entry name" value="Tetratricopeptide repeat domain"/>
    <property type="match status" value="1"/>
</dbReference>
<dbReference type="InterPro" id="IPR052724">
    <property type="entry name" value="GT117_domain-containing"/>
</dbReference>
<keyword evidence="3" id="KW-1133">Transmembrane helix</keyword>
<proteinExistence type="predicted"/>
<dbReference type="Pfam" id="PF11028">
    <property type="entry name" value="TMEM260-like"/>
    <property type="match status" value="1"/>
</dbReference>
<keyword evidence="1" id="KW-0802">TPR repeat</keyword>
<gene>
    <name evidence="4" type="ORF">A3D06_01905</name>
</gene>
<feature type="transmembrane region" description="Helical" evidence="3">
    <location>
        <begin position="288"/>
        <end position="310"/>
    </location>
</feature>
<feature type="transmembrane region" description="Helical" evidence="3">
    <location>
        <begin position="191"/>
        <end position="209"/>
    </location>
</feature>
<feature type="transmembrane region" description="Helical" evidence="3">
    <location>
        <begin position="118"/>
        <end position="137"/>
    </location>
</feature>
<organism evidence="4 5">
    <name type="scientific">Candidatus Roizmanbacteria bacterium RIFCSPHIGHO2_02_FULL_40_9</name>
    <dbReference type="NCBI Taxonomy" id="1802042"/>
    <lineage>
        <taxon>Bacteria</taxon>
        <taxon>Candidatus Roizmaniibacteriota</taxon>
    </lineage>
</organism>
<feature type="repeat" description="TPR" evidence="1">
    <location>
        <begin position="556"/>
        <end position="589"/>
    </location>
</feature>
<evidence type="ECO:0000313" key="4">
    <source>
        <dbReference type="EMBL" id="OGK28591.1"/>
    </source>
</evidence>
<dbReference type="AlphaFoldDB" id="A0A1F7HBA1"/>
<dbReference type="InterPro" id="IPR019734">
    <property type="entry name" value="TPR_rpt"/>
</dbReference>
<name>A0A1F7HBA1_9BACT</name>
<dbReference type="Pfam" id="PF14559">
    <property type="entry name" value="TPR_19"/>
    <property type="match status" value="1"/>
</dbReference>
<dbReference type="SUPFAM" id="SSF48452">
    <property type="entry name" value="TPR-like"/>
    <property type="match status" value="1"/>
</dbReference>
<keyword evidence="3" id="KW-0472">Membrane</keyword>
<feature type="transmembrane region" description="Helical" evidence="3">
    <location>
        <begin position="143"/>
        <end position="171"/>
    </location>
</feature>
<evidence type="ECO:0000256" key="1">
    <source>
        <dbReference type="PROSITE-ProRule" id="PRU00339"/>
    </source>
</evidence>
<feature type="transmembrane region" description="Helical" evidence="3">
    <location>
        <begin position="260"/>
        <end position="281"/>
    </location>
</feature>
<keyword evidence="2" id="KW-0175">Coiled coil</keyword>
<dbReference type="Proteomes" id="UP000177027">
    <property type="component" value="Unassembled WGS sequence"/>
</dbReference>
<feature type="transmembrane region" description="Helical" evidence="3">
    <location>
        <begin position="322"/>
        <end position="341"/>
    </location>
</feature>
<feature type="transmembrane region" description="Helical" evidence="3">
    <location>
        <begin position="93"/>
        <end position="111"/>
    </location>
</feature>
<comment type="caution">
    <text evidence="4">The sequence shown here is derived from an EMBL/GenBank/DDBJ whole genome shotgun (WGS) entry which is preliminary data.</text>
</comment>
<feature type="transmembrane region" description="Helical" evidence="3">
    <location>
        <begin position="361"/>
        <end position="380"/>
    </location>
</feature>
<feature type="transmembrane region" description="Helical" evidence="3">
    <location>
        <begin position="66"/>
        <end position="87"/>
    </location>
</feature>
<sequence>MLVLLFSLFFTFFTFFQTFTIYGGDGGDLATATFVGGFAHPPGYPLYSFLGYLFSFIPFGTQAWKIGFLSSIPSALTAVGIFAIVYMLTSSKISAFISSATISVTYVFWLYAIVPEVFAINSLITVLYILISLAWYKKQEIKYVYFIALLTGVAFAHHHMIIFLYPSLLYIVLKKINAVKKLKITHYIKSFFIFFLVALSYLWTVYAAYTVKPIIWNNPVNIKNLIFLITRAQYGTFLSSTHFINSITSRLFQFVALGEFYLTDFTLIGIILAVLGLFYLYKKNHHYFYFLLIGFICTGPLFFFYGSYILFTNFNIGIFERFLLMSYVFIAIFLGCGISFVNGYLEKIYRIVIKESSKRVLYSKITISAFFIIPILIFYINVSKLYPLKHDATAENFGRDILYSIDDRAILLVQGDTPVFNSLYIYHTERENYPHIKIINLNKLVAGDFDSHIKKYYPEVIYHYSKKQETFIKRFISENYNVFPIYSVRPFETYIKDAEWVPYGLVFRLYMRKDDPNLDSVIAQNIKLWKHYQNPLSGSLGAYRNLMLSNVLDYYEAASIRLGDVLLKKKDYKNALSYYKKAYEYANDKQNAIYLIASTYIDMKECVKAKETIEKAHTYKSIGSDEDLYIEAQFFLYKFCFNDEKKASELKKKIDAIEEKKKKSLQELIK</sequence>
<dbReference type="InterPro" id="IPR021280">
    <property type="entry name" value="TMEM260-like"/>
</dbReference>
<feature type="transmembrane region" description="Helical" evidence="3">
    <location>
        <begin position="42"/>
        <end position="59"/>
    </location>
</feature>